<dbReference type="EMBL" id="CAKXAJ010018262">
    <property type="protein sequence ID" value="CAH2217556.1"/>
    <property type="molecule type" value="Genomic_DNA"/>
</dbReference>
<comment type="caution">
    <text evidence="1">The sequence shown here is derived from an EMBL/GenBank/DDBJ whole genome shotgun (WGS) entry which is preliminary data.</text>
</comment>
<evidence type="ECO:0000313" key="1">
    <source>
        <dbReference type="EMBL" id="CAH2217556.1"/>
    </source>
</evidence>
<accession>A0A8S4QW74</accession>
<organism evidence="1 2">
    <name type="scientific">Pararge aegeria aegeria</name>
    <dbReference type="NCBI Taxonomy" id="348720"/>
    <lineage>
        <taxon>Eukaryota</taxon>
        <taxon>Metazoa</taxon>
        <taxon>Ecdysozoa</taxon>
        <taxon>Arthropoda</taxon>
        <taxon>Hexapoda</taxon>
        <taxon>Insecta</taxon>
        <taxon>Pterygota</taxon>
        <taxon>Neoptera</taxon>
        <taxon>Endopterygota</taxon>
        <taxon>Lepidoptera</taxon>
        <taxon>Glossata</taxon>
        <taxon>Ditrysia</taxon>
        <taxon>Papilionoidea</taxon>
        <taxon>Nymphalidae</taxon>
        <taxon>Satyrinae</taxon>
        <taxon>Satyrini</taxon>
        <taxon>Parargina</taxon>
        <taxon>Pararge</taxon>
    </lineage>
</organism>
<reference evidence="1" key="1">
    <citation type="submission" date="2022-03" db="EMBL/GenBank/DDBJ databases">
        <authorList>
            <person name="Lindestad O."/>
        </authorList>
    </citation>
    <scope>NUCLEOTIDE SEQUENCE</scope>
</reference>
<name>A0A8S4QW74_9NEOP</name>
<proteinExistence type="predicted"/>
<keyword evidence="2" id="KW-1185">Reference proteome</keyword>
<gene>
    <name evidence="1" type="primary">jg9169</name>
    <name evidence="1" type="ORF">PAEG_LOCUS5443</name>
</gene>
<dbReference type="Proteomes" id="UP000838756">
    <property type="component" value="Unassembled WGS sequence"/>
</dbReference>
<sequence>MWHDLQPAGQVTLKRWLEEKGGGPCVVSCSGKGLCSAVDTCVLLMIDDDLFLTALAIRMAKHYLIFELWEVILLGIWGSMSRAVLLHRLHGWWTQGYGVRHHRQKPSSSGKGRWGQVAPISSSLARQLTNVVLVDNRQLEGQQEEYAVFWKSDI</sequence>
<protein>
    <submittedName>
        <fullName evidence="1">Jg9169 protein</fullName>
    </submittedName>
</protein>
<evidence type="ECO:0000313" key="2">
    <source>
        <dbReference type="Proteomes" id="UP000838756"/>
    </source>
</evidence>
<dbReference type="AlphaFoldDB" id="A0A8S4QW74"/>